<name>A0A0D0P6V1_KITGR</name>
<protein>
    <submittedName>
        <fullName evidence="2">Uncharacterized protein</fullName>
    </submittedName>
</protein>
<comment type="caution">
    <text evidence="2">The sequence shown here is derived from an EMBL/GenBank/DDBJ whole genome shotgun (WGS) entry which is preliminary data.</text>
</comment>
<feature type="region of interest" description="Disordered" evidence="1">
    <location>
        <begin position="1"/>
        <end position="21"/>
    </location>
</feature>
<dbReference type="PATRIC" id="fig|2064.6.peg.590"/>
<evidence type="ECO:0000256" key="1">
    <source>
        <dbReference type="SAM" id="MobiDB-lite"/>
    </source>
</evidence>
<gene>
    <name evidence="2" type="ORF">TR51_02605</name>
</gene>
<dbReference type="AlphaFoldDB" id="A0A0D0P6V1"/>
<dbReference type="OrthoDB" id="3873104at2"/>
<evidence type="ECO:0000313" key="2">
    <source>
        <dbReference type="EMBL" id="KIQ67261.1"/>
    </source>
</evidence>
<accession>A0A0D0P6V1</accession>
<dbReference type="Proteomes" id="UP000032066">
    <property type="component" value="Unassembled WGS sequence"/>
</dbReference>
<dbReference type="RefSeq" id="WP_043909242.1">
    <property type="nucleotide sequence ID" value="NZ_JXZB01000001.1"/>
</dbReference>
<dbReference type="EMBL" id="JXZB01000001">
    <property type="protein sequence ID" value="KIQ67261.1"/>
    <property type="molecule type" value="Genomic_DNA"/>
</dbReference>
<proteinExistence type="predicted"/>
<sequence>MGTGLELHSGRPRRKKGAQDTVLRSSYEYGEGPAPALSGLDPHRSGVLGRVDPYRDTVINEQEAEPAGRQIVALIERCPTEYRRPALLDLAAMLEACATTPGSYLWFIGD</sequence>
<evidence type="ECO:0000313" key="3">
    <source>
        <dbReference type="Proteomes" id="UP000032066"/>
    </source>
</evidence>
<keyword evidence="3" id="KW-1185">Reference proteome</keyword>
<organism evidence="2 3">
    <name type="scientific">Kitasatospora griseola</name>
    <name type="common">Streptomyces griseolosporeus</name>
    <dbReference type="NCBI Taxonomy" id="2064"/>
    <lineage>
        <taxon>Bacteria</taxon>
        <taxon>Bacillati</taxon>
        <taxon>Actinomycetota</taxon>
        <taxon>Actinomycetes</taxon>
        <taxon>Kitasatosporales</taxon>
        <taxon>Streptomycetaceae</taxon>
        <taxon>Kitasatospora</taxon>
    </lineage>
</organism>
<reference evidence="2 3" key="1">
    <citation type="submission" date="2015-02" db="EMBL/GenBank/DDBJ databases">
        <title>Draft genome sequence of Kitasatospora griseola MF730-N6, a bafilomycin, terpentecin and satosporin producer.</title>
        <authorList>
            <person name="Arens J.C."/>
            <person name="Haltli B."/>
            <person name="Kerr R.G."/>
        </authorList>
    </citation>
    <scope>NUCLEOTIDE SEQUENCE [LARGE SCALE GENOMIC DNA]</scope>
    <source>
        <strain evidence="2 3">MF730-N6</strain>
    </source>
</reference>